<evidence type="ECO:0000313" key="2">
    <source>
        <dbReference type="EMBL" id="CUU08840.1"/>
    </source>
</evidence>
<dbReference type="PANTHER" id="PTHR38753:SF1">
    <property type="entry name" value="SLR1441 PROTEIN"/>
    <property type="match status" value="1"/>
</dbReference>
<keyword evidence="1" id="KW-0175">Coiled coil</keyword>
<dbReference type="PANTHER" id="PTHR38753">
    <property type="entry name" value="SLR1441 PROTEIN"/>
    <property type="match status" value="1"/>
</dbReference>
<dbReference type="Proteomes" id="UP000320623">
    <property type="component" value="Unassembled WGS sequence"/>
</dbReference>
<dbReference type="AlphaFoldDB" id="A0A0S4ND94"/>
<reference evidence="3" key="1">
    <citation type="submission" date="2015-11" db="EMBL/GenBank/DDBJ databases">
        <authorList>
            <person name="Varghese N."/>
        </authorList>
    </citation>
    <scope>NUCLEOTIDE SEQUENCE [LARGE SCALE GENOMIC DNA]</scope>
</reference>
<keyword evidence="3" id="KW-1185">Reference proteome</keyword>
<evidence type="ECO:0000313" key="3">
    <source>
        <dbReference type="Proteomes" id="UP000320623"/>
    </source>
</evidence>
<proteinExistence type="predicted"/>
<feature type="non-terminal residue" evidence="2">
    <location>
        <position position="1"/>
    </location>
</feature>
<evidence type="ECO:0008006" key="4">
    <source>
        <dbReference type="Google" id="ProtNLM"/>
    </source>
</evidence>
<dbReference type="RefSeq" id="WP_419951035.1">
    <property type="nucleotide sequence ID" value="NZ_FAOO01000025.1"/>
</dbReference>
<dbReference type="STRING" id="1643428.GCA_001442855_02144"/>
<accession>A0A0S4ND94</accession>
<protein>
    <recommendedName>
        <fullName evidence="4">Chordopoxvirus fusion protein</fullName>
    </recommendedName>
</protein>
<gene>
    <name evidence="2" type="ORF">JGI1_02192</name>
</gene>
<dbReference type="EMBL" id="FAOO01000025">
    <property type="protein sequence ID" value="CUU08840.1"/>
    <property type="molecule type" value="Genomic_DNA"/>
</dbReference>
<evidence type="ECO:0000256" key="1">
    <source>
        <dbReference type="SAM" id="Coils"/>
    </source>
</evidence>
<sequence length="181" mass="21222">QLALRVDELTERLNQLAEAQRDMAEKMSKLIDAQMQLEDSLAKLLGRMKTTEERIEWIFSSIGFTIEDKSLKALPELLKREGITVEGNLIRRYYKIGDEYNQLNIYGWGRKDGEKILILGEIKTRASKKEINEFIKLADKVKKSEGNPNVFLVFVAYDYRPEIEEYLKEKGIKYFWSYEIS</sequence>
<organism evidence="2 3">
    <name type="scientific">Candidatus Thermokryptus mobilis</name>
    <dbReference type="NCBI Taxonomy" id="1643428"/>
    <lineage>
        <taxon>Bacteria</taxon>
        <taxon>Pseudomonadati</taxon>
        <taxon>Candidatus Kryptoniota</taxon>
        <taxon>Candidatus Thermokryptus</taxon>
    </lineage>
</organism>
<name>A0A0S4ND94_9BACT</name>
<feature type="coiled-coil region" evidence="1">
    <location>
        <begin position="6"/>
        <end position="54"/>
    </location>
</feature>